<name>A0A2Z6AXW2_9BACT</name>
<evidence type="ECO:0000313" key="8">
    <source>
        <dbReference type="EMBL" id="BBD08079.1"/>
    </source>
</evidence>
<comment type="subcellular location">
    <subcellularLocation>
        <location evidence="1">Cell envelope</location>
    </subcellularLocation>
</comment>
<feature type="domain" description="4Fe-4S ferredoxin-type" evidence="7">
    <location>
        <begin position="3"/>
        <end position="33"/>
    </location>
</feature>
<dbReference type="InterPro" id="IPR051555">
    <property type="entry name" value="FDH_Electron_Transfer_Unit"/>
</dbReference>
<keyword evidence="4" id="KW-0677">Repeat</keyword>
<evidence type="ECO:0000259" key="7">
    <source>
        <dbReference type="PROSITE" id="PS51379"/>
    </source>
</evidence>
<dbReference type="PANTHER" id="PTHR43545:SF6">
    <property type="entry name" value="FORMATE DEHYDROGENASE, NITRATE-INDUCIBLE, IRON-SULFUR SUBUNIT"/>
    <property type="match status" value="1"/>
</dbReference>
<dbReference type="Gene3D" id="3.30.70.20">
    <property type="match status" value="2"/>
</dbReference>
<dbReference type="GO" id="GO:0030313">
    <property type="term" value="C:cell envelope"/>
    <property type="evidence" value="ECO:0007669"/>
    <property type="project" value="UniProtKB-SubCell"/>
</dbReference>
<sequence length="240" mass="27195">MPKAFLIDTTRCTACRGCQVACKEWHNLPAVETKQRGTHQNPADLTPFNYKLVRFSEHLIDGVVKWYFFPDQCRHCLAPPCVQVAEDYAPGAMIQDDETGAIIYTDQTARLSAEEFEEIRESCPYDIPRRDTATGRVTKCDMCIDRVKNNLKPMCVTTCAMGAMEFGERDDMLRLAEKRLATVKKEFPRASLANPDDVNVIYLLADEPERLHKYAIASGLGKMSRKDLFARLARPLTRLG</sequence>
<evidence type="ECO:0000256" key="3">
    <source>
        <dbReference type="ARBA" id="ARBA00022723"/>
    </source>
</evidence>
<keyword evidence="9" id="KW-1185">Reference proteome</keyword>
<evidence type="ECO:0000256" key="2">
    <source>
        <dbReference type="ARBA" id="ARBA00022485"/>
    </source>
</evidence>
<dbReference type="AlphaFoldDB" id="A0A2Z6AXW2"/>
<protein>
    <submittedName>
        <fullName evidence="8">Formate dehydrogenase subunit beta</fullName>
    </submittedName>
</protein>
<dbReference type="OrthoDB" id="9789030at2"/>
<accession>A0A2Z6AXW2</accession>
<proteinExistence type="predicted"/>
<organism evidence="8 9">
    <name type="scientific">Desulfovibrio ferrophilus</name>
    <dbReference type="NCBI Taxonomy" id="241368"/>
    <lineage>
        <taxon>Bacteria</taxon>
        <taxon>Pseudomonadati</taxon>
        <taxon>Thermodesulfobacteriota</taxon>
        <taxon>Desulfovibrionia</taxon>
        <taxon>Desulfovibrionales</taxon>
        <taxon>Desulfovibrionaceae</taxon>
        <taxon>Desulfovibrio</taxon>
    </lineage>
</organism>
<dbReference type="PIRSF" id="PIRSF036298">
    <property type="entry name" value="FDH_4Fe4S"/>
    <property type="match status" value="1"/>
</dbReference>
<dbReference type="GO" id="GO:0045333">
    <property type="term" value="P:cellular respiration"/>
    <property type="evidence" value="ECO:0007669"/>
    <property type="project" value="InterPro"/>
</dbReference>
<reference evidence="8 9" key="1">
    <citation type="journal article" date="2018" name="Sci. Adv.">
        <title>Multi-heme cytochromes provide a pathway for survival in energy-limited environments.</title>
        <authorList>
            <person name="Deng X."/>
            <person name="Dohmae N."/>
            <person name="Nealson K.H."/>
            <person name="Hashimoto K."/>
            <person name="Okamoto A."/>
        </authorList>
    </citation>
    <scope>NUCLEOTIDE SEQUENCE [LARGE SCALE GENOMIC DNA]</scope>
    <source>
        <strain evidence="8 9">IS5</strain>
    </source>
</reference>
<dbReference type="Proteomes" id="UP000269883">
    <property type="component" value="Chromosome"/>
</dbReference>
<dbReference type="GO" id="GO:0015944">
    <property type="term" value="P:formate oxidation"/>
    <property type="evidence" value="ECO:0007669"/>
    <property type="project" value="InterPro"/>
</dbReference>
<keyword evidence="5" id="KW-0408">Iron</keyword>
<dbReference type="SUPFAM" id="SSF54862">
    <property type="entry name" value="4Fe-4S ferredoxins"/>
    <property type="match status" value="1"/>
</dbReference>
<dbReference type="InterPro" id="IPR014603">
    <property type="entry name" value="Formate_DH_Fe-S_su"/>
</dbReference>
<keyword evidence="3" id="KW-0479">Metal-binding</keyword>
<dbReference type="GO" id="GO:0051539">
    <property type="term" value="F:4 iron, 4 sulfur cluster binding"/>
    <property type="evidence" value="ECO:0007669"/>
    <property type="project" value="UniProtKB-KW"/>
</dbReference>
<dbReference type="PROSITE" id="PS51379">
    <property type="entry name" value="4FE4S_FER_2"/>
    <property type="match status" value="1"/>
</dbReference>
<keyword evidence="6" id="KW-0411">Iron-sulfur</keyword>
<evidence type="ECO:0000256" key="5">
    <source>
        <dbReference type="ARBA" id="ARBA00023004"/>
    </source>
</evidence>
<dbReference type="RefSeq" id="WP_126377879.1">
    <property type="nucleotide sequence ID" value="NZ_AP017378.1"/>
</dbReference>
<dbReference type="InterPro" id="IPR017896">
    <property type="entry name" value="4Fe4S_Fe-S-bd"/>
</dbReference>
<gene>
    <name evidence="8" type="primary">fdhB</name>
    <name evidence="8" type="ORF">DFE_1353</name>
</gene>
<dbReference type="EMBL" id="AP017378">
    <property type="protein sequence ID" value="BBD08079.1"/>
    <property type="molecule type" value="Genomic_DNA"/>
</dbReference>
<dbReference type="Pfam" id="PF13247">
    <property type="entry name" value="Fer4_11"/>
    <property type="match status" value="1"/>
</dbReference>
<evidence type="ECO:0000256" key="1">
    <source>
        <dbReference type="ARBA" id="ARBA00004196"/>
    </source>
</evidence>
<evidence type="ECO:0000256" key="6">
    <source>
        <dbReference type="ARBA" id="ARBA00023014"/>
    </source>
</evidence>
<dbReference type="GO" id="GO:0046872">
    <property type="term" value="F:metal ion binding"/>
    <property type="evidence" value="ECO:0007669"/>
    <property type="project" value="UniProtKB-KW"/>
</dbReference>
<keyword evidence="2" id="KW-0004">4Fe-4S</keyword>
<evidence type="ECO:0000256" key="4">
    <source>
        <dbReference type="ARBA" id="ARBA00022737"/>
    </source>
</evidence>
<dbReference type="CDD" id="cd10559">
    <property type="entry name" value="W-FDH"/>
    <property type="match status" value="1"/>
</dbReference>
<dbReference type="PANTHER" id="PTHR43545">
    <property type="entry name" value="FORMATE DEHYDROGENASE, NITRATE-INDUCIBLE, IRON-SULFUR SUBUNIT"/>
    <property type="match status" value="1"/>
</dbReference>
<dbReference type="KEGG" id="dfl:DFE_1353"/>
<evidence type="ECO:0000313" key="9">
    <source>
        <dbReference type="Proteomes" id="UP000269883"/>
    </source>
</evidence>